<keyword evidence="2" id="KW-1185">Reference proteome</keyword>
<evidence type="ECO:0000313" key="1">
    <source>
        <dbReference type="EMBL" id="QFR59804.1"/>
    </source>
</evidence>
<organism evidence="1 2">
    <name type="scientific">Vibrio phage phi50-12</name>
    <dbReference type="NCBI Taxonomy" id="2654972"/>
    <lineage>
        <taxon>Viruses</taxon>
        <taxon>Duplodnaviria</taxon>
        <taxon>Heunggongvirae</taxon>
        <taxon>Uroviricota</taxon>
        <taxon>Caudoviricetes</taxon>
        <taxon>Schitoviridae</taxon>
        <taxon>Penintadodekavirus</taxon>
        <taxon>Penintadodekavirus 5012</taxon>
    </lineage>
</organism>
<proteinExistence type="predicted"/>
<evidence type="ECO:0000313" key="2">
    <source>
        <dbReference type="Proteomes" id="UP000325783"/>
    </source>
</evidence>
<gene>
    <name evidence="1" type="ORF">VOWphi5012_020</name>
</gene>
<sequence length="106" mass="12196">MSSMIMGGRSAGKSLHRSPYKEVTAIVQFNHDGMEKVLEQELGKSVENYLTSMLQVLPKEPTKVVLFKNHHFYKYFCEGTGTYLESPINPSNSEFIWFTVIMEKEE</sequence>
<reference evidence="1 2" key="1">
    <citation type="submission" date="2019-10" db="EMBL/GenBank/DDBJ databases">
        <authorList>
            <person name="Lin L.C."/>
        </authorList>
    </citation>
    <scope>NUCLEOTIDE SEQUENCE [LARGE SCALE GENOMIC DNA]</scope>
</reference>
<protein>
    <submittedName>
        <fullName evidence="1">Uncharacterized protein</fullName>
    </submittedName>
</protein>
<name>A0A5P8PR76_9CAUD</name>
<dbReference type="EMBL" id="MN584918">
    <property type="protein sequence ID" value="QFR59804.1"/>
    <property type="molecule type" value="Genomic_DNA"/>
</dbReference>
<accession>A0A5P8PR76</accession>
<dbReference type="Proteomes" id="UP000325783">
    <property type="component" value="Segment"/>
</dbReference>